<evidence type="ECO:0000313" key="2">
    <source>
        <dbReference type="Proteomes" id="UP000249016"/>
    </source>
</evidence>
<dbReference type="Proteomes" id="UP000249016">
    <property type="component" value="Unassembled WGS sequence"/>
</dbReference>
<dbReference type="AlphaFoldDB" id="A0A327NJD3"/>
<comment type="caution">
    <text evidence="1">The sequence shown here is derived from an EMBL/GenBank/DDBJ whole genome shotgun (WGS) entry which is preliminary data.</text>
</comment>
<name>A0A327NJD3_9BACT</name>
<reference evidence="1 2" key="1">
    <citation type="submission" date="2018-06" db="EMBL/GenBank/DDBJ databases">
        <title>Spirosoma sp. HMF3257 Genome sequencing and assembly.</title>
        <authorList>
            <person name="Kang H."/>
            <person name="Cha I."/>
            <person name="Kim H."/>
            <person name="Kang J."/>
            <person name="Joh K."/>
        </authorList>
    </citation>
    <scope>NUCLEOTIDE SEQUENCE [LARGE SCALE GENOMIC DNA]</scope>
    <source>
        <strain evidence="1 2">HMF3257</strain>
    </source>
</reference>
<gene>
    <name evidence="1" type="ORF">HMF3257_06030</name>
</gene>
<sequence>MVNLFETNGLATTPGSVAITVTAPAGYTLAFAPSITSINVSGGGATAVSNANWSVTNIVGNIQISLIMKTGQFIGANSTNSLGFSITRTSASSGSTANINVNVTNDATNGYDSNLTNNVYARIISGL</sequence>
<keyword evidence="2" id="KW-1185">Reference proteome</keyword>
<evidence type="ECO:0000313" key="1">
    <source>
        <dbReference type="EMBL" id="RAI74034.1"/>
    </source>
</evidence>
<organism evidence="1 2">
    <name type="scientific">Spirosoma telluris</name>
    <dbReference type="NCBI Taxonomy" id="2183553"/>
    <lineage>
        <taxon>Bacteria</taxon>
        <taxon>Pseudomonadati</taxon>
        <taxon>Bacteroidota</taxon>
        <taxon>Cytophagia</taxon>
        <taxon>Cytophagales</taxon>
        <taxon>Cytophagaceae</taxon>
        <taxon>Spirosoma</taxon>
    </lineage>
</organism>
<protein>
    <submittedName>
        <fullName evidence="1">Uncharacterized protein</fullName>
    </submittedName>
</protein>
<accession>A0A327NJD3</accession>
<dbReference type="EMBL" id="QLII01000001">
    <property type="protein sequence ID" value="RAI74034.1"/>
    <property type="molecule type" value="Genomic_DNA"/>
</dbReference>
<proteinExistence type="predicted"/>